<feature type="compositionally biased region" description="Low complexity" evidence="1">
    <location>
        <begin position="196"/>
        <end position="218"/>
    </location>
</feature>
<feature type="compositionally biased region" description="Pro residues" evidence="1">
    <location>
        <begin position="219"/>
        <end position="232"/>
    </location>
</feature>
<evidence type="ECO:0000313" key="4">
    <source>
        <dbReference type="Proteomes" id="UP000294257"/>
    </source>
</evidence>
<evidence type="ECO:0000313" key="3">
    <source>
        <dbReference type="EMBL" id="RZS44651.1"/>
    </source>
</evidence>
<proteinExistence type="predicted"/>
<feature type="transmembrane region" description="Helical" evidence="2">
    <location>
        <begin position="21"/>
        <end position="43"/>
    </location>
</feature>
<accession>A0A4Q7L7N7</accession>
<feature type="region of interest" description="Disordered" evidence="1">
    <location>
        <begin position="48"/>
        <end position="71"/>
    </location>
</feature>
<dbReference type="RefSeq" id="WP_165401185.1">
    <property type="nucleotide sequence ID" value="NZ_SGWQ01000001.1"/>
</dbReference>
<sequence>MTTASGGGEPAPAGGRTLSRALARVLVTLGFTALGCLVGALFASGASADVKPRPLPDDSQHSTAEQDDSGGGLIGGLLNTVTNTVSTVVHTVDAVVNTVTGNTGPVTAPILQPPPGQIGLPGLITKPGLTKPGLTKPGLLKPRPKPVVTTPAPASTTAGQVQTVAPTAPAPAPAPPPPAAAPVHHAIAPTVALPSTPRAVAPKPVKPKQPARASATLPTPEPTPLPSPPSVPVAPATFSHASHDNHGGDRHPLGIHAGRADLAPPVLSGIAGDTATAGHKRAPGLPAVSPD</sequence>
<dbReference type="EMBL" id="SGWQ01000001">
    <property type="protein sequence ID" value="RZS44651.1"/>
    <property type="molecule type" value="Genomic_DNA"/>
</dbReference>
<protein>
    <submittedName>
        <fullName evidence="3">Uncharacterized protein</fullName>
    </submittedName>
</protein>
<name>A0A4Q7L7N7_9PSEU</name>
<keyword evidence="4" id="KW-1185">Reference proteome</keyword>
<feature type="region of interest" description="Disordered" evidence="1">
    <location>
        <begin position="196"/>
        <end position="291"/>
    </location>
</feature>
<dbReference type="AlphaFoldDB" id="A0A4Q7L7N7"/>
<comment type="caution">
    <text evidence="3">The sequence shown here is derived from an EMBL/GenBank/DDBJ whole genome shotgun (WGS) entry which is preliminary data.</text>
</comment>
<feature type="compositionally biased region" description="Basic and acidic residues" evidence="1">
    <location>
        <begin position="50"/>
        <end position="60"/>
    </location>
</feature>
<reference evidence="3 4" key="1">
    <citation type="submission" date="2019-02" db="EMBL/GenBank/DDBJ databases">
        <title>Genomic Encyclopedia of Type Strains, Phase IV (KMG-IV): sequencing the most valuable type-strain genomes for metagenomic binning, comparative biology and taxonomic classification.</title>
        <authorList>
            <person name="Goeker M."/>
        </authorList>
    </citation>
    <scope>NUCLEOTIDE SEQUENCE [LARGE SCALE GENOMIC DNA]</scope>
    <source>
        <strain evidence="3 4">DSM 101727</strain>
    </source>
</reference>
<organism evidence="3 4">
    <name type="scientific">Herbihabitans rhizosphaerae</name>
    <dbReference type="NCBI Taxonomy" id="1872711"/>
    <lineage>
        <taxon>Bacteria</taxon>
        <taxon>Bacillati</taxon>
        <taxon>Actinomycetota</taxon>
        <taxon>Actinomycetes</taxon>
        <taxon>Pseudonocardiales</taxon>
        <taxon>Pseudonocardiaceae</taxon>
        <taxon>Herbihabitans</taxon>
    </lineage>
</organism>
<feature type="region of interest" description="Disordered" evidence="1">
    <location>
        <begin position="135"/>
        <end position="158"/>
    </location>
</feature>
<gene>
    <name evidence="3" type="ORF">EV193_101527</name>
</gene>
<keyword evidence="2" id="KW-0472">Membrane</keyword>
<dbReference type="Proteomes" id="UP000294257">
    <property type="component" value="Unassembled WGS sequence"/>
</dbReference>
<keyword evidence="2" id="KW-1133">Transmembrane helix</keyword>
<feature type="compositionally biased region" description="Basic and acidic residues" evidence="1">
    <location>
        <begin position="241"/>
        <end position="252"/>
    </location>
</feature>
<evidence type="ECO:0000256" key="2">
    <source>
        <dbReference type="SAM" id="Phobius"/>
    </source>
</evidence>
<keyword evidence="2" id="KW-0812">Transmembrane</keyword>
<evidence type="ECO:0000256" key="1">
    <source>
        <dbReference type="SAM" id="MobiDB-lite"/>
    </source>
</evidence>